<evidence type="ECO:0000313" key="3">
    <source>
        <dbReference type="EMBL" id="KAG7665261.1"/>
    </source>
</evidence>
<dbReference type="OrthoDB" id="4020157at2759"/>
<reference evidence="3 4" key="1">
    <citation type="journal article" date="2021" name="DNA Res.">
        <title>Genome analysis of Candida subhashii reveals its hybrid nature and dual mitochondrial genome conformations.</title>
        <authorList>
            <person name="Mixao V."/>
            <person name="Hegedusova E."/>
            <person name="Saus E."/>
            <person name="Pryszcz L.P."/>
            <person name="Cillingova A."/>
            <person name="Nosek J."/>
            <person name="Gabaldon T."/>
        </authorList>
    </citation>
    <scope>NUCLEOTIDE SEQUENCE [LARGE SCALE GENOMIC DNA]</scope>
    <source>
        <strain evidence="3 4">CBS 10753</strain>
    </source>
</reference>
<gene>
    <name evidence="3" type="ORF">J8A68_001317</name>
</gene>
<evidence type="ECO:0000256" key="1">
    <source>
        <dbReference type="SAM" id="Coils"/>
    </source>
</evidence>
<keyword evidence="1" id="KW-0175">Coiled coil</keyword>
<feature type="region of interest" description="Disordered" evidence="2">
    <location>
        <begin position="1"/>
        <end position="84"/>
    </location>
</feature>
<dbReference type="RefSeq" id="XP_049265493.1">
    <property type="nucleotide sequence ID" value="XM_049404959.1"/>
</dbReference>
<dbReference type="EMBL" id="JAGSYN010000051">
    <property type="protein sequence ID" value="KAG7665261.1"/>
    <property type="molecule type" value="Genomic_DNA"/>
</dbReference>
<comment type="caution">
    <text evidence="3">The sequence shown here is derived from an EMBL/GenBank/DDBJ whole genome shotgun (WGS) entry which is preliminary data.</text>
</comment>
<organism evidence="3 4">
    <name type="scientific">[Candida] subhashii</name>
    <dbReference type="NCBI Taxonomy" id="561895"/>
    <lineage>
        <taxon>Eukaryota</taxon>
        <taxon>Fungi</taxon>
        <taxon>Dikarya</taxon>
        <taxon>Ascomycota</taxon>
        <taxon>Saccharomycotina</taxon>
        <taxon>Pichiomycetes</taxon>
        <taxon>Debaryomycetaceae</taxon>
        <taxon>Spathaspora</taxon>
    </lineage>
</organism>
<feature type="coiled-coil region" evidence="1">
    <location>
        <begin position="167"/>
        <end position="194"/>
    </location>
</feature>
<sequence>MTSSSFSNNNEVQPDSTPKHELTYINPCTVYDYPSSPIDQPQPSPLKSSPRNVLDDLHQIQQDRSNRRLNPLSSSPTREKYTGDTARCSVVRARVTSLNRTQCFNNRNKHNKMREVRDQNRQDKVLTKREKSFSDQCNNDWADHYEHEFDDIMGGVDVDQLIEEEQDASADYLADQLEKELDELELEEELEMIELMSKLELENKSE</sequence>
<evidence type="ECO:0000256" key="2">
    <source>
        <dbReference type="SAM" id="MobiDB-lite"/>
    </source>
</evidence>
<evidence type="ECO:0000313" key="4">
    <source>
        <dbReference type="Proteomes" id="UP000694255"/>
    </source>
</evidence>
<feature type="compositionally biased region" description="Polar residues" evidence="2">
    <location>
        <begin position="1"/>
        <end position="16"/>
    </location>
</feature>
<proteinExistence type="predicted"/>
<accession>A0A8J5QRC5</accession>
<name>A0A8J5QRC5_9ASCO</name>
<dbReference type="Proteomes" id="UP000694255">
    <property type="component" value="Unassembled WGS sequence"/>
</dbReference>
<keyword evidence="4" id="KW-1185">Reference proteome</keyword>
<dbReference type="GeneID" id="73468118"/>
<dbReference type="AlphaFoldDB" id="A0A8J5QRC5"/>
<protein>
    <submittedName>
        <fullName evidence="3">Uncharacterized protein</fullName>
    </submittedName>
</protein>